<dbReference type="Proteomes" id="UP000683925">
    <property type="component" value="Unassembled WGS sequence"/>
</dbReference>
<dbReference type="OMA" id="MFKINQI"/>
<proteinExistence type="predicted"/>
<evidence type="ECO:0000313" key="3">
    <source>
        <dbReference type="Proteomes" id="UP000683925"/>
    </source>
</evidence>
<evidence type="ECO:0000313" key="2">
    <source>
        <dbReference type="EMBL" id="CAD8192180.1"/>
    </source>
</evidence>
<evidence type="ECO:0000256" key="1">
    <source>
        <dbReference type="SAM" id="Coils"/>
    </source>
</evidence>
<gene>
    <name evidence="2" type="ORF">POCTA_138.1.T1010156</name>
</gene>
<dbReference type="AlphaFoldDB" id="A0A8S1WUB4"/>
<dbReference type="EMBL" id="CAJJDP010000101">
    <property type="protein sequence ID" value="CAD8192180.1"/>
    <property type="molecule type" value="Genomic_DNA"/>
</dbReference>
<sequence length="316" mass="37571">MSTDNTELLSKFLNEYNQLKKQNQEYQMKENTTFQTLSNENSLLSQELNRIKKENQRLIDNNAFLTDQLNQLKLLYSETKQELQESFNFIQNMNKTMKTGTFENEDKELNKLMEIFSVNSVDQLIITAEKIKTVMLGVSHLEQFCRSICEIIYDQHEEHYNLDQVFPIIQKWKCDSKYVDCFLFFKNQLEQTLQLKHSTDQQIIDAIKQLQQNTQNHDLQAIKSLFKIDTNDNFMFKINQIFVLLQDIQQFTKIAKRLLDLDENMKNEACMVYILKLLEKMKQSQFNDPDLIIKIMKIIKVDHPQLITSKLEQLIN</sequence>
<reference evidence="2" key="1">
    <citation type="submission" date="2021-01" db="EMBL/GenBank/DDBJ databases">
        <authorList>
            <consortium name="Genoscope - CEA"/>
            <person name="William W."/>
        </authorList>
    </citation>
    <scope>NUCLEOTIDE SEQUENCE</scope>
</reference>
<name>A0A8S1WUB4_PAROT</name>
<keyword evidence="1" id="KW-0175">Coiled coil</keyword>
<feature type="coiled-coil region" evidence="1">
    <location>
        <begin position="9"/>
        <end position="82"/>
    </location>
</feature>
<dbReference type="OrthoDB" id="287426at2759"/>
<keyword evidence="3" id="KW-1185">Reference proteome</keyword>
<organism evidence="2 3">
    <name type="scientific">Paramecium octaurelia</name>
    <dbReference type="NCBI Taxonomy" id="43137"/>
    <lineage>
        <taxon>Eukaryota</taxon>
        <taxon>Sar</taxon>
        <taxon>Alveolata</taxon>
        <taxon>Ciliophora</taxon>
        <taxon>Intramacronucleata</taxon>
        <taxon>Oligohymenophorea</taxon>
        <taxon>Peniculida</taxon>
        <taxon>Parameciidae</taxon>
        <taxon>Paramecium</taxon>
    </lineage>
</organism>
<accession>A0A8S1WUB4</accession>
<protein>
    <submittedName>
        <fullName evidence="2">Uncharacterized protein</fullName>
    </submittedName>
</protein>
<comment type="caution">
    <text evidence="2">The sequence shown here is derived from an EMBL/GenBank/DDBJ whole genome shotgun (WGS) entry which is preliminary data.</text>
</comment>